<dbReference type="SUPFAM" id="SSF46689">
    <property type="entry name" value="Homeodomain-like"/>
    <property type="match status" value="1"/>
</dbReference>
<dbReference type="PANTHER" id="PTHR46796:SF12">
    <property type="entry name" value="HTH-TYPE DNA-BINDING TRANSCRIPTIONAL ACTIVATOR EUTR"/>
    <property type="match status" value="1"/>
</dbReference>
<evidence type="ECO:0000256" key="3">
    <source>
        <dbReference type="ARBA" id="ARBA00023163"/>
    </source>
</evidence>
<comment type="caution">
    <text evidence="5">The sequence shown here is derived from an EMBL/GenBank/DDBJ whole genome shotgun (WGS) entry which is preliminary data.</text>
</comment>
<dbReference type="GO" id="GO:0003700">
    <property type="term" value="F:DNA-binding transcription factor activity"/>
    <property type="evidence" value="ECO:0007669"/>
    <property type="project" value="InterPro"/>
</dbReference>
<dbReference type="InterPro" id="IPR035418">
    <property type="entry name" value="AraC-bd_2"/>
</dbReference>
<dbReference type="STRING" id="243061.AWC25_23950"/>
<keyword evidence="1" id="KW-0805">Transcription regulation</keyword>
<dbReference type="Pfam" id="PF12833">
    <property type="entry name" value="HTH_18"/>
    <property type="match status" value="1"/>
</dbReference>
<dbReference type="SMART" id="SM00342">
    <property type="entry name" value="HTH_ARAC"/>
    <property type="match status" value="1"/>
</dbReference>
<evidence type="ECO:0000256" key="1">
    <source>
        <dbReference type="ARBA" id="ARBA00023015"/>
    </source>
</evidence>
<sequence length="319" mass="34845">MTMTAGAWAWVRSLDDFAALHASPAWWPDIKPTPRAGTLSFTHRSRRLGPITVLDVDFHNKVRVNGGDNRPHYHVTLPVATHAGGNGLPLYSKPSPTVYRPEGDAAVSDYSGRLLAVMIDRCAVEDALANVLGRPITSQIDCRPTMPAGAQPVLSWMRMVSLFAEQLFQPGSAVHQPMVGMPFVESVVHGLLLAADHPYRAALQGAPTEFQPRAVRAAVAVMEAEADQPLTVSALAALSYVSVRALQEGFRRYYGVTPMAYLREVRLRRAHRMLLDSDPAAVTVAGVAHRWGFTNAGRFAALHAARYHEAPSETLRRNS</sequence>
<keyword evidence="3" id="KW-0804">Transcription</keyword>
<accession>A0A1E3SIH5</accession>
<evidence type="ECO:0000313" key="5">
    <source>
        <dbReference type="EMBL" id="ODR01947.1"/>
    </source>
</evidence>
<evidence type="ECO:0000256" key="2">
    <source>
        <dbReference type="ARBA" id="ARBA00023125"/>
    </source>
</evidence>
<dbReference type="Proteomes" id="UP000094224">
    <property type="component" value="Unassembled WGS sequence"/>
</dbReference>
<dbReference type="PANTHER" id="PTHR46796">
    <property type="entry name" value="HTH-TYPE TRANSCRIPTIONAL ACTIVATOR RHAS-RELATED"/>
    <property type="match status" value="1"/>
</dbReference>
<dbReference type="GO" id="GO:0043565">
    <property type="term" value="F:sequence-specific DNA binding"/>
    <property type="evidence" value="ECO:0007669"/>
    <property type="project" value="InterPro"/>
</dbReference>
<keyword evidence="2" id="KW-0238">DNA-binding</keyword>
<dbReference type="AlphaFoldDB" id="A0A1E3SIH5"/>
<dbReference type="EMBL" id="MIHC01000053">
    <property type="protein sequence ID" value="ODR01947.1"/>
    <property type="molecule type" value="Genomic_DNA"/>
</dbReference>
<proteinExistence type="predicted"/>
<feature type="domain" description="HTH araC/xylS-type" evidence="4">
    <location>
        <begin position="216"/>
        <end position="317"/>
    </location>
</feature>
<keyword evidence="6" id="KW-1185">Reference proteome</keyword>
<name>A0A1E3SIH5_9MYCO</name>
<dbReference type="PROSITE" id="PS01124">
    <property type="entry name" value="HTH_ARAC_FAMILY_2"/>
    <property type="match status" value="1"/>
</dbReference>
<evidence type="ECO:0000259" key="4">
    <source>
        <dbReference type="PROSITE" id="PS01124"/>
    </source>
</evidence>
<reference evidence="6" key="1">
    <citation type="submission" date="2016-09" db="EMBL/GenBank/DDBJ databases">
        <authorList>
            <person name="Greninger A.L."/>
            <person name="Jerome K.R."/>
            <person name="Mcnair B."/>
            <person name="Wallis C."/>
            <person name="Fang F."/>
        </authorList>
    </citation>
    <scope>NUCLEOTIDE SEQUENCE [LARGE SCALE GENOMIC DNA]</scope>
    <source>
        <strain evidence="6">BC1_M4</strain>
    </source>
</reference>
<dbReference type="InterPro" id="IPR050204">
    <property type="entry name" value="AraC_XylS_family_regulators"/>
</dbReference>
<dbReference type="InterPro" id="IPR009057">
    <property type="entry name" value="Homeodomain-like_sf"/>
</dbReference>
<protein>
    <recommendedName>
        <fullName evidence="4">HTH araC/xylS-type domain-containing protein</fullName>
    </recommendedName>
</protein>
<organism evidence="5 6">
    <name type="scientific">Mycobacterium sherrisii</name>
    <dbReference type="NCBI Taxonomy" id="243061"/>
    <lineage>
        <taxon>Bacteria</taxon>
        <taxon>Bacillati</taxon>
        <taxon>Actinomycetota</taxon>
        <taxon>Actinomycetes</taxon>
        <taxon>Mycobacteriales</taxon>
        <taxon>Mycobacteriaceae</taxon>
        <taxon>Mycobacterium</taxon>
        <taxon>Mycobacterium simiae complex</taxon>
    </lineage>
</organism>
<dbReference type="InterPro" id="IPR018060">
    <property type="entry name" value="HTH_AraC"/>
</dbReference>
<dbReference type="Pfam" id="PF14525">
    <property type="entry name" value="AraC_binding_2"/>
    <property type="match status" value="1"/>
</dbReference>
<gene>
    <name evidence="5" type="ORF">BHQ21_22895</name>
</gene>
<evidence type="ECO:0000313" key="6">
    <source>
        <dbReference type="Proteomes" id="UP000094224"/>
    </source>
</evidence>
<dbReference type="Gene3D" id="1.10.10.60">
    <property type="entry name" value="Homeodomain-like"/>
    <property type="match status" value="1"/>
</dbReference>